<dbReference type="PRINTS" id="PR01217">
    <property type="entry name" value="PRICHEXTENSN"/>
</dbReference>
<dbReference type="GeneID" id="24130116"/>
<organism evidence="3 4">
    <name type="scientific">Saprolegnia parasitica (strain CBS 223.65)</name>
    <dbReference type="NCBI Taxonomy" id="695850"/>
    <lineage>
        <taxon>Eukaryota</taxon>
        <taxon>Sar</taxon>
        <taxon>Stramenopiles</taxon>
        <taxon>Oomycota</taxon>
        <taxon>Saprolegniomycetes</taxon>
        <taxon>Saprolegniales</taxon>
        <taxon>Saprolegniaceae</taxon>
        <taxon>Saprolegnia</taxon>
    </lineage>
</organism>
<feature type="compositionally biased region" description="Pro residues" evidence="1">
    <location>
        <begin position="206"/>
        <end position="219"/>
    </location>
</feature>
<keyword evidence="4" id="KW-1185">Reference proteome</keyword>
<dbReference type="InterPro" id="IPR001938">
    <property type="entry name" value="Thaumatin"/>
</dbReference>
<proteinExistence type="predicted"/>
<dbReference type="Gene3D" id="2.60.110.10">
    <property type="entry name" value="Thaumatin"/>
    <property type="match status" value="1"/>
</dbReference>
<evidence type="ECO:0000313" key="3">
    <source>
        <dbReference type="EMBL" id="KDO27159.1"/>
    </source>
</evidence>
<protein>
    <submittedName>
        <fullName evidence="3">Uncharacterized protein</fullName>
    </submittedName>
</protein>
<dbReference type="KEGG" id="spar:SPRG_07866"/>
<evidence type="ECO:0000256" key="2">
    <source>
        <dbReference type="SAM" id="Phobius"/>
    </source>
</evidence>
<evidence type="ECO:0000313" key="4">
    <source>
        <dbReference type="Proteomes" id="UP000030745"/>
    </source>
</evidence>
<dbReference type="InterPro" id="IPR037176">
    <property type="entry name" value="Osmotin/thaumatin-like_sf"/>
</dbReference>
<keyword evidence="2" id="KW-0472">Membrane</keyword>
<feature type="compositionally biased region" description="Pro residues" evidence="1">
    <location>
        <begin position="148"/>
        <end position="167"/>
    </location>
</feature>
<dbReference type="VEuPathDB" id="FungiDB:SPRG_07866"/>
<sequence>MARGNDQIAVWRITDDDPMYVEKDANSATWWKRRRAWFVLAGLVLVTLGVVTAIAVSAATTESNQGSGNNAPAFTPTPTSTTPTSPSAAADGIATLPTATPLTTTPTPEETTADLMTPNNNSTHTTRNVSTPRPSSTDDEEAYSGKPTPMPSTPRPSHRPTPCPSTPKPSSDAPTPSSHAPKPHPSPSSASPKPYPSPSPDTAKPQPQPSPSPHTPKPSPSTDAPKPSPSPDTPKPQPQPQPAPSPSPNPNPSPSSQMPKASVRLVNSCGKSVEIMYTLRVGSALTTYYHTMSDKATFDVAGSTFHGGTFRVGRSEEATLFECSRDGGKFWYDLSVVTPNCGNGQSWDECQKSGKKGYNVPMKVEPQNLANNHLYNCGMVQCNDPKCPDAYLYPFDDAKKMRDCHSDEGLLVTICY</sequence>
<feature type="compositionally biased region" description="Low complexity" evidence="1">
    <location>
        <begin position="71"/>
        <end position="110"/>
    </location>
</feature>
<keyword evidence="2" id="KW-0812">Transmembrane</keyword>
<dbReference type="PANTHER" id="PTHR31737">
    <property type="entry name" value="PROTEIN TOS1"/>
    <property type="match status" value="1"/>
</dbReference>
<reference evidence="3 4" key="1">
    <citation type="journal article" date="2013" name="PLoS Genet.">
        <title>Distinctive expansion of potential virulence genes in the genome of the oomycete fish pathogen Saprolegnia parasitica.</title>
        <authorList>
            <person name="Jiang R.H."/>
            <person name="de Bruijn I."/>
            <person name="Haas B.J."/>
            <person name="Belmonte R."/>
            <person name="Lobach L."/>
            <person name="Christie J."/>
            <person name="van den Ackerveken G."/>
            <person name="Bottin A."/>
            <person name="Bulone V."/>
            <person name="Diaz-Moreno S.M."/>
            <person name="Dumas B."/>
            <person name="Fan L."/>
            <person name="Gaulin E."/>
            <person name="Govers F."/>
            <person name="Grenville-Briggs L.J."/>
            <person name="Horner N.R."/>
            <person name="Levin J.Z."/>
            <person name="Mammella M."/>
            <person name="Meijer H.J."/>
            <person name="Morris P."/>
            <person name="Nusbaum C."/>
            <person name="Oome S."/>
            <person name="Phillips A.J."/>
            <person name="van Rooyen D."/>
            <person name="Rzeszutek E."/>
            <person name="Saraiva M."/>
            <person name="Secombes C.J."/>
            <person name="Seidl M.F."/>
            <person name="Snel B."/>
            <person name="Stassen J.H."/>
            <person name="Sykes S."/>
            <person name="Tripathy S."/>
            <person name="van den Berg H."/>
            <person name="Vega-Arreguin J.C."/>
            <person name="Wawra S."/>
            <person name="Young S.K."/>
            <person name="Zeng Q."/>
            <person name="Dieguez-Uribeondo J."/>
            <person name="Russ C."/>
            <person name="Tyler B.M."/>
            <person name="van West P."/>
        </authorList>
    </citation>
    <scope>NUCLEOTIDE SEQUENCE [LARGE SCALE GENOMIC DNA]</scope>
    <source>
        <strain evidence="3 4">CBS 223.65</strain>
    </source>
</reference>
<gene>
    <name evidence="3" type="ORF">SPRG_07866</name>
</gene>
<feature type="compositionally biased region" description="Low complexity" evidence="1">
    <location>
        <begin position="168"/>
        <end position="180"/>
    </location>
</feature>
<dbReference type="Proteomes" id="UP000030745">
    <property type="component" value="Unassembled WGS sequence"/>
</dbReference>
<dbReference type="EMBL" id="KK583219">
    <property type="protein sequence ID" value="KDO27159.1"/>
    <property type="molecule type" value="Genomic_DNA"/>
</dbReference>
<dbReference type="RefSeq" id="XP_012202247.1">
    <property type="nucleotide sequence ID" value="XM_012346857.1"/>
</dbReference>
<dbReference type="OrthoDB" id="430315at2759"/>
<dbReference type="OMA" id="ANSATWW"/>
<feature type="compositionally biased region" description="Polar residues" evidence="1">
    <location>
        <begin position="117"/>
        <end position="135"/>
    </location>
</feature>
<keyword evidence="2" id="KW-1133">Transmembrane helix</keyword>
<dbReference type="PROSITE" id="PS51367">
    <property type="entry name" value="THAUMATIN_2"/>
    <property type="match status" value="1"/>
</dbReference>
<name>A0A067C8S3_SAPPC</name>
<feature type="transmembrane region" description="Helical" evidence="2">
    <location>
        <begin position="36"/>
        <end position="59"/>
    </location>
</feature>
<dbReference type="AlphaFoldDB" id="A0A067C8S3"/>
<feature type="compositionally biased region" description="Pro residues" evidence="1">
    <location>
        <begin position="226"/>
        <end position="253"/>
    </location>
</feature>
<dbReference type="SUPFAM" id="SSF49870">
    <property type="entry name" value="Osmotin, thaumatin-like protein"/>
    <property type="match status" value="1"/>
</dbReference>
<accession>A0A067C8S3</accession>
<dbReference type="STRING" id="695850.A0A067C8S3"/>
<feature type="region of interest" description="Disordered" evidence="1">
    <location>
        <begin position="61"/>
        <end position="264"/>
    </location>
</feature>
<evidence type="ECO:0000256" key="1">
    <source>
        <dbReference type="SAM" id="MobiDB-lite"/>
    </source>
</evidence>
<dbReference type="PANTHER" id="PTHR31737:SF2">
    <property type="entry name" value="PROTEIN TOS1"/>
    <property type="match status" value="1"/>
</dbReference>